<dbReference type="Gene3D" id="3.40.50.10140">
    <property type="entry name" value="Toll/interleukin-1 receptor homology (TIR) domain"/>
    <property type="match status" value="1"/>
</dbReference>
<evidence type="ECO:0000313" key="4">
    <source>
        <dbReference type="Proteomes" id="UP000256429"/>
    </source>
</evidence>
<keyword evidence="4" id="KW-1185">Reference proteome</keyword>
<dbReference type="EMBL" id="QTTQ01000010">
    <property type="protein sequence ID" value="REE81680.1"/>
    <property type="molecule type" value="Genomic_DNA"/>
</dbReference>
<feature type="domain" description="TIR" evidence="2">
    <location>
        <begin position="2"/>
        <end position="122"/>
    </location>
</feature>
<comment type="caution">
    <text evidence="3">The sequence shown here is derived from an EMBL/GenBank/DDBJ whole genome shotgun (WGS) entry which is preliminary data.</text>
</comment>
<dbReference type="GO" id="GO:0007165">
    <property type="term" value="P:signal transduction"/>
    <property type="evidence" value="ECO:0007669"/>
    <property type="project" value="InterPro"/>
</dbReference>
<dbReference type="InterPro" id="IPR000157">
    <property type="entry name" value="TIR_dom"/>
</dbReference>
<proteinExistence type="predicted"/>
<dbReference type="SMART" id="SM00255">
    <property type="entry name" value="TIR"/>
    <property type="match status" value="1"/>
</dbReference>
<feature type="transmembrane region" description="Helical" evidence="1">
    <location>
        <begin position="180"/>
        <end position="197"/>
    </location>
</feature>
<organism evidence="3 4">
    <name type="scientific">Lutibacter oceani</name>
    <dbReference type="NCBI Taxonomy" id="1853311"/>
    <lineage>
        <taxon>Bacteria</taxon>
        <taxon>Pseudomonadati</taxon>
        <taxon>Bacteroidota</taxon>
        <taxon>Flavobacteriia</taxon>
        <taxon>Flavobacteriales</taxon>
        <taxon>Flavobacteriaceae</taxon>
        <taxon>Lutibacter</taxon>
    </lineage>
</organism>
<keyword evidence="1" id="KW-0812">Transmembrane</keyword>
<evidence type="ECO:0000259" key="2">
    <source>
        <dbReference type="PROSITE" id="PS50104"/>
    </source>
</evidence>
<evidence type="ECO:0000256" key="1">
    <source>
        <dbReference type="SAM" id="Phobius"/>
    </source>
</evidence>
<sequence>MASNTIFISYSRKDSEYMAEFSKNLRNAGANLWSDKQILPGGLWDNSIETALESCDVIIVLISKASINSNNVMDEVSFALEENKKVIPILLEECDLPFRLRRIQFIDFTKNQENGMNLLKSTLNLNTTPVSNLSYKVDEVKEKSGSKIVEKSSSNKIVEEIPKKESPPPKTPEVKSKIKVIYFIIPIILLVGAYFIYTNFIDNKKPINPVDPPIIKDTIVNNKLDETIETDDSEWEIIKNSNLISDYETHLSTYENCIHVQEANNIINDLKIILEEDNKYNTANTSLELLNYIMEYGKSGTYYKEALNNLDNYFTSNGFVQFSASNGELYFDIFEKETRKIPEIGDLIFAKGQRNLHKGPLNSSNYSIITHTTSKDEVFKVKEVNRTGDAYWVKVAH</sequence>
<evidence type="ECO:0000313" key="3">
    <source>
        <dbReference type="EMBL" id="REE81680.1"/>
    </source>
</evidence>
<dbReference type="OrthoDB" id="1098242at2"/>
<dbReference type="SUPFAM" id="SSF52200">
    <property type="entry name" value="Toll/Interleukin receptor TIR domain"/>
    <property type="match status" value="1"/>
</dbReference>
<keyword evidence="1" id="KW-0472">Membrane</keyword>
<name>A0A3D9RP36_9FLAO</name>
<dbReference type="Proteomes" id="UP000256429">
    <property type="component" value="Unassembled WGS sequence"/>
</dbReference>
<dbReference type="Pfam" id="PF13676">
    <property type="entry name" value="TIR_2"/>
    <property type="match status" value="1"/>
</dbReference>
<dbReference type="InterPro" id="IPR035897">
    <property type="entry name" value="Toll_tir_struct_dom_sf"/>
</dbReference>
<dbReference type="RefSeq" id="WP_115879175.1">
    <property type="nucleotide sequence ID" value="NZ_QTTQ01000010.1"/>
</dbReference>
<keyword evidence="1" id="KW-1133">Transmembrane helix</keyword>
<dbReference type="PROSITE" id="PS50104">
    <property type="entry name" value="TIR"/>
    <property type="match status" value="1"/>
</dbReference>
<gene>
    <name evidence="3" type="ORF">BX611_1215</name>
</gene>
<protein>
    <submittedName>
        <fullName evidence="3">TIR domain-containing protein</fullName>
    </submittedName>
</protein>
<dbReference type="AlphaFoldDB" id="A0A3D9RP36"/>
<accession>A0A3D9RP36</accession>
<reference evidence="3 4" key="1">
    <citation type="submission" date="2018-08" db="EMBL/GenBank/DDBJ databases">
        <title>Genomic Encyclopedia of Type Strains, Phase III (KMG-III): the genomes of soil and plant-associated and newly described type strains.</title>
        <authorList>
            <person name="Whitman W."/>
        </authorList>
    </citation>
    <scope>NUCLEOTIDE SEQUENCE [LARGE SCALE GENOMIC DNA]</scope>
    <source>
        <strain evidence="3 4">325-5</strain>
    </source>
</reference>